<evidence type="ECO:0000313" key="2">
    <source>
        <dbReference type="Proteomes" id="UP000199577"/>
    </source>
</evidence>
<dbReference type="AlphaFoldDB" id="A0A1I1G3H8"/>
<gene>
    <name evidence="1" type="ORF">SAMN05421747_103205</name>
</gene>
<dbReference type="STRING" id="623281.SAMN05421747_103205"/>
<sequence length="46" mass="5113">MKTKTPNQLTTFLSSTVAEATRLRSTSRLSIVTFKARTKNIICAPE</sequence>
<proteinExistence type="predicted"/>
<name>A0A1I1G3H8_9SPHI</name>
<protein>
    <submittedName>
        <fullName evidence="1">Uncharacterized protein</fullName>
    </submittedName>
</protein>
<organism evidence="1 2">
    <name type="scientific">Parapedobacter composti</name>
    <dbReference type="NCBI Taxonomy" id="623281"/>
    <lineage>
        <taxon>Bacteria</taxon>
        <taxon>Pseudomonadati</taxon>
        <taxon>Bacteroidota</taxon>
        <taxon>Sphingobacteriia</taxon>
        <taxon>Sphingobacteriales</taxon>
        <taxon>Sphingobacteriaceae</taxon>
        <taxon>Parapedobacter</taxon>
    </lineage>
</organism>
<evidence type="ECO:0000313" key="1">
    <source>
        <dbReference type="EMBL" id="SFC03750.1"/>
    </source>
</evidence>
<keyword evidence="2" id="KW-1185">Reference proteome</keyword>
<reference evidence="1 2" key="1">
    <citation type="submission" date="2016-10" db="EMBL/GenBank/DDBJ databases">
        <authorList>
            <person name="de Groot N.N."/>
        </authorList>
    </citation>
    <scope>NUCLEOTIDE SEQUENCE [LARGE SCALE GENOMIC DNA]</scope>
    <source>
        <strain evidence="1 2">DSM 22900</strain>
    </source>
</reference>
<dbReference type="EMBL" id="FOLL01000003">
    <property type="protein sequence ID" value="SFC03750.1"/>
    <property type="molecule type" value="Genomic_DNA"/>
</dbReference>
<dbReference type="Proteomes" id="UP000199577">
    <property type="component" value="Unassembled WGS sequence"/>
</dbReference>
<accession>A0A1I1G3H8</accession>